<feature type="domain" description="SET" evidence="1">
    <location>
        <begin position="1"/>
        <end position="128"/>
    </location>
</feature>
<dbReference type="SMART" id="SM00317">
    <property type="entry name" value="SET"/>
    <property type="match status" value="1"/>
</dbReference>
<name>A0A0D2NJC5_HYPSF</name>
<dbReference type="STRING" id="945553.A0A0D2NJC5"/>
<dbReference type="CDD" id="cd20071">
    <property type="entry name" value="SET_SMYD"/>
    <property type="match status" value="1"/>
</dbReference>
<dbReference type="PANTHER" id="PTHR47332:SF4">
    <property type="entry name" value="SET DOMAIN-CONTAINING PROTEIN 5"/>
    <property type="match status" value="1"/>
</dbReference>
<dbReference type="PANTHER" id="PTHR47332">
    <property type="entry name" value="SET DOMAIN-CONTAINING PROTEIN 5"/>
    <property type="match status" value="1"/>
</dbReference>
<dbReference type="SUPFAM" id="SSF82199">
    <property type="entry name" value="SET domain"/>
    <property type="match status" value="1"/>
</dbReference>
<feature type="non-terminal residue" evidence="2">
    <location>
        <position position="1"/>
    </location>
</feature>
<organism evidence="2 3">
    <name type="scientific">Hypholoma sublateritium (strain FD-334 SS-4)</name>
    <dbReference type="NCBI Taxonomy" id="945553"/>
    <lineage>
        <taxon>Eukaryota</taxon>
        <taxon>Fungi</taxon>
        <taxon>Dikarya</taxon>
        <taxon>Basidiomycota</taxon>
        <taxon>Agaricomycotina</taxon>
        <taxon>Agaricomycetes</taxon>
        <taxon>Agaricomycetidae</taxon>
        <taxon>Agaricales</taxon>
        <taxon>Agaricineae</taxon>
        <taxon>Strophariaceae</taxon>
        <taxon>Hypholoma</taxon>
    </lineage>
</organism>
<dbReference type="InterPro" id="IPR053185">
    <property type="entry name" value="SET_domain_protein"/>
</dbReference>
<evidence type="ECO:0000313" key="2">
    <source>
        <dbReference type="EMBL" id="KJA18994.1"/>
    </source>
</evidence>
<dbReference type="OrthoDB" id="265717at2759"/>
<feature type="non-terminal residue" evidence="2">
    <location>
        <position position="268"/>
    </location>
</feature>
<dbReference type="EMBL" id="KN817582">
    <property type="protein sequence ID" value="KJA18994.1"/>
    <property type="molecule type" value="Genomic_DNA"/>
</dbReference>
<dbReference type="InterPro" id="IPR046341">
    <property type="entry name" value="SET_dom_sf"/>
</dbReference>
<accession>A0A0D2NJC5</accession>
<gene>
    <name evidence="2" type="ORF">HYPSUDRAFT_94183</name>
</gene>
<protein>
    <recommendedName>
        <fullName evidence="1">SET domain-containing protein</fullName>
    </recommendedName>
</protein>
<dbReference type="Proteomes" id="UP000054270">
    <property type="component" value="Unassembled WGS sequence"/>
</dbReference>
<keyword evidence="3" id="KW-1185">Reference proteome</keyword>
<proteinExistence type="predicted"/>
<evidence type="ECO:0000259" key="1">
    <source>
        <dbReference type="PROSITE" id="PS50280"/>
    </source>
</evidence>
<sequence length="268" mass="30121">HGAFASRQLKRGDLILSEKPILSLDSEVTGRVDIETMNLSPRIRELFISLHNSHSACSCYPNSLLQGIFHTNSIPTGDKTTGIFLDASRFNHACSPNAKLSFNAKTGELRIYTLCPISAGEEIFISYISGRQLYGMPQKYRQKYLGTRYHFACACYVCSLPKAESMTSDARRVGLNQLWEVIPRFTPKQETQHLSAIVDGLRIFSEERLLADTDDFLNDAASLCAYHSDWVSAKYWANLAYRTIVEEFGVDSIKAEEARGTYEDPTLL</sequence>
<dbReference type="Gene3D" id="2.170.270.10">
    <property type="entry name" value="SET domain"/>
    <property type="match status" value="1"/>
</dbReference>
<dbReference type="InterPro" id="IPR001214">
    <property type="entry name" value="SET_dom"/>
</dbReference>
<dbReference type="PROSITE" id="PS50280">
    <property type="entry name" value="SET"/>
    <property type="match status" value="1"/>
</dbReference>
<dbReference type="OMA" id="WACIATR"/>
<evidence type="ECO:0000313" key="3">
    <source>
        <dbReference type="Proteomes" id="UP000054270"/>
    </source>
</evidence>
<dbReference type="AlphaFoldDB" id="A0A0D2NJC5"/>
<reference evidence="3" key="1">
    <citation type="submission" date="2014-04" db="EMBL/GenBank/DDBJ databases">
        <title>Evolutionary Origins and Diversification of the Mycorrhizal Mutualists.</title>
        <authorList>
            <consortium name="DOE Joint Genome Institute"/>
            <consortium name="Mycorrhizal Genomics Consortium"/>
            <person name="Kohler A."/>
            <person name="Kuo A."/>
            <person name="Nagy L.G."/>
            <person name="Floudas D."/>
            <person name="Copeland A."/>
            <person name="Barry K.W."/>
            <person name="Cichocki N."/>
            <person name="Veneault-Fourrey C."/>
            <person name="LaButti K."/>
            <person name="Lindquist E.A."/>
            <person name="Lipzen A."/>
            <person name="Lundell T."/>
            <person name="Morin E."/>
            <person name="Murat C."/>
            <person name="Riley R."/>
            <person name="Ohm R."/>
            <person name="Sun H."/>
            <person name="Tunlid A."/>
            <person name="Henrissat B."/>
            <person name="Grigoriev I.V."/>
            <person name="Hibbett D.S."/>
            <person name="Martin F."/>
        </authorList>
    </citation>
    <scope>NUCLEOTIDE SEQUENCE [LARGE SCALE GENOMIC DNA]</scope>
    <source>
        <strain evidence="3">FD-334 SS-4</strain>
    </source>
</reference>
<dbReference type="Pfam" id="PF00856">
    <property type="entry name" value="SET"/>
    <property type="match status" value="1"/>
</dbReference>